<keyword evidence="12" id="KW-1185">Reference proteome</keyword>
<evidence type="ECO:0000256" key="10">
    <source>
        <dbReference type="SAM" id="MobiDB-lite"/>
    </source>
</evidence>
<evidence type="ECO:0000256" key="8">
    <source>
        <dbReference type="PROSITE-ProRule" id="PRU00221"/>
    </source>
</evidence>
<proteinExistence type="inferred from homology"/>
<evidence type="ECO:0000256" key="7">
    <source>
        <dbReference type="ARBA" id="ARBA00023125"/>
    </source>
</evidence>
<evidence type="ECO:0000256" key="9">
    <source>
        <dbReference type="RuleBase" id="RU365004"/>
    </source>
</evidence>
<gene>
    <name evidence="11" type="ORF">Q9L58_003194</name>
</gene>
<keyword evidence="6 9" id="KW-0227">DNA damage</keyword>
<dbReference type="InterPro" id="IPR015943">
    <property type="entry name" value="WD40/YVTN_repeat-like_dom_sf"/>
</dbReference>
<comment type="function">
    <text evidence="1 9">DNA-binding protein that binds to both single- and double-stranded DNA. Binds preferentially to UV-damaged DNA. May be involved in DNA-metabolic processes.</text>
</comment>
<reference evidence="11 12" key="1">
    <citation type="submission" date="2024-02" db="EMBL/GenBank/DDBJ databases">
        <title>Discinaceae phylogenomics.</title>
        <authorList>
            <person name="Dirks A.C."/>
            <person name="James T.Y."/>
        </authorList>
    </citation>
    <scope>NUCLEOTIDE SEQUENCE [LARGE SCALE GENOMIC DNA]</scope>
    <source>
        <strain evidence="11 12">ACD0624</strain>
    </source>
</reference>
<dbReference type="Gene3D" id="2.130.10.10">
    <property type="entry name" value="YVTN repeat-like/Quinoprotein amine dehydrogenase"/>
    <property type="match status" value="1"/>
</dbReference>
<dbReference type="SMART" id="SM00320">
    <property type="entry name" value="WD40"/>
    <property type="match status" value="3"/>
</dbReference>
<feature type="compositionally biased region" description="Low complexity" evidence="10">
    <location>
        <begin position="41"/>
        <end position="50"/>
    </location>
</feature>
<sequence length="509" mass="56361">MADEDEANEYERLRQENILKNKALLKQLQLDPASLGNTKTAASSSKSPASKSKRKKKRVPEGEPETPLPRRTSSRLAGLPADSERAKRKADEDDAALQAAESASRAKRARVPGDLSFELKRGLLDATKGVRSFTEEDVEETTDKSLKGLRKTMMGLKMYEKFEMNDIKICPERIYHLAFHPVVDKQLIFAGDKSFKHPHPLDTDRTPEQVGNLGVFDAQSHKEDEDGGELPDISHFKVHARAISTFTFDPVSPTSIFTASYDGSVRKFDLATGIASEVFVGDEHDGLSGVEVPYPNLVYFSTLDGRLGRRDLRVRRTEVWALSEKKIGGFSLHPRVPHLAATGSLDRTVKIWDLRNIKGTGEDRSPDLLAEHKSQLSVSCALWNSNGTLATTSYDDTVKLYKFPDAMNWGAGDTVEQLEPTHTIRHNNQTGRWVTILRAQWQQTPPGGGPHKFVIANMKRFLDIYTENGDQLAQLGGESISAVPAVAQFHPTQDWVAGGTGSGKLALFM</sequence>
<feature type="compositionally biased region" description="Basic and acidic residues" evidence="10">
    <location>
        <begin position="82"/>
        <end position="91"/>
    </location>
</feature>
<dbReference type="PANTHER" id="PTHR14773">
    <property type="entry name" value="WD REPEAT-CONTAINING PROTEIN 76"/>
    <property type="match status" value="1"/>
</dbReference>
<evidence type="ECO:0000256" key="4">
    <source>
        <dbReference type="ARBA" id="ARBA00022574"/>
    </source>
</evidence>
<keyword evidence="7 9" id="KW-0238">DNA-binding</keyword>
<evidence type="ECO:0000256" key="3">
    <source>
        <dbReference type="ARBA" id="ARBA00021132"/>
    </source>
</evidence>
<dbReference type="InterPro" id="IPR050853">
    <property type="entry name" value="WD_repeat_DNA-damage-binding"/>
</dbReference>
<dbReference type="SUPFAM" id="SSF50978">
    <property type="entry name" value="WD40 repeat-like"/>
    <property type="match status" value="1"/>
</dbReference>
<dbReference type="PROSITE" id="PS50082">
    <property type="entry name" value="WD_REPEATS_2"/>
    <property type="match status" value="1"/>
</dbReference>
<feature type="repeat" description="WD" evidence="8">
    <location>
        <begin position="341"/>
        <end position="356"/>
    </location>
</feature>
<keyword evidence="5" id="KW-0677">Repeat</keyword>
<comment type="caution">
    <text evidence="11">The sequence shown here is derived from an EMBL/GenBank/DDBJ whole genome shotgun (WGS) entry which is preliminary data.</text>
</comment>
<feature type="region of interest" description="Disordered" evidence="10">
    <location>
        <begin position="33"/>
        <end position="108"/>
    </location>
</feature>
<protein>
    <recommendedName>
        <fullName evidence="3 9">DNA damage-binding protein CMR1</fullName>
    </recommendedName>
</protein>
<accession>A0ABR3GPE3</accession>
<evidence type="ECO:0000256" key="5">
    <source>
        <dbReference type="ARBA" id="ARBA00022737"/>
    </source>
</evidence>
<dbReference type="PANTHER" id="PTHR14773:SF0">
    <property type="entry name" value="WD REPEAT-CONTAINING PROTEIN 76"/>
    <property type="match status" value="1"/>
</dbReference>
<dbReference type="Pfam" id="PF00400">
    <property type="entry name" value="WD40"/>
    <property type="match status" value="3"/>
</dbReference>
<comment type="similarity">
    <text evidence="2 9">Belongs to the WD repeat DDB2/WDR76 family.</text>
</comment>
<dbReference type="InterPro" id="IPR019775">
    <property type="entry name" value="WD40_repeat_CS"/>
</dbReference>
<evidence type="ECO:0000256" key="2">
    <source>
        <dbReference type="ARBA" id="ARBA00005434"/>
    </source>
</evidence>
<dbReference type="PROSITE" id="PS00678">
    <property type="entry name" value="WD_REPEATS_1"/>
    <property type="match status" value="1"/>
</dbReference>
<evidence type="ECO:0000256" key="1">
    <source>
        <dbReference type="ARBA" id="ARBA00002653"/>
    </source>
</evidence>
<evidence type="ECO:0000256" key="6">
    <source>
        <dbReference type="ARBA" id="ARBA00022763"/>
    </source>
</evidence>
<dbReference type="InterPro" id="IPR036322">
    <property type="entry name" value="WD40_repeat_dom_sf"/>
</dbReference>
<name>A0ABR3GPE3_9PEZI</name>
<evidence type="ECO:0000313" key="11">
    <source>
        <dbReference type="EMBL" id="KAL0637804.1"/>
    </source>
</evidence>
<organism evidence="11 12">
    <name type="scientific">Discina gigas</name>
    <dbReference type="NCBI Taxonomy" id="1032678"/>
    <lineage>
        <taxon>Eukaryota</taxon>
        <taxon>Fungi</taxon>
        <taxon>Dikarya</taxon>
        <taxon>Ascomycota</taxon>
        <taxon>Pezizomycotina</taxon>
        <taxon>Pezizomycetes</taxon>
        <taxon>Pezizales</taxon>
        <taxon>Discinaceae</taxon>
        <taxon>Discina</taxon>
    </lineage>
</organism>
<dbReference type="Proteomes" id="UP001447188">
    <property type="component" value="Unassembled WGS sequence"/>
</dbReference>
<dbReference type="InterPro" id="IPR001680">
    <property type="entry name" value="WD40_rpt"/>
</dbReference>
<keyword evidence="4 8" id="KW-0853">WD repeat</keyword>
<dbReference type="EMBL" id="JBBBZM010000030">
    <property type="protein sequence ID" value="KAL0637804.1"/>
    <property type="molecule type" value="Genomic_DNA"/>
</dbReference>
<evidence type="ECO:0000313" key="12">
    <source>
        <dbReference type="Proteomes" id="UP001447188"/>
    </source>
</evidence>